<sequence>MNISPDDFKKIGIDSSAIQSKKEQTTYKIKYVTRYVRQWAIVEAGRKTISQINFIDCMCNAGIYKDGDFCTGMEVINIFNELAQDPRYASKKFVVFLNDLREDRINNFISIINGTVKKSKNLKIFTAHADVNYILDDIANATPLHRELFKYGSCSLIYVDPYSFGTVQIPKLHNILKDNYCELLFNFFTSDFNRNKNQDRGRIQRCLGDLKPKDRKQVVDDVVRALKVGKIKYVYLYSFRTVTNAELYQILYATPSLKGLKALKDSIWDVFDGEEYHRNHCDSGQLSMFTTEDIKALNLQEYELEAQNIVYEAFKGKTVPFLKIEEKILVETMLRSSQIIKHVLKPMIAEGKVRKHNDAGKTNFTEDNYTFI</sequence>
<keyword evidence="2" id="KW-1185">Reference proteome</keyword>
<protein>
    <recommendedName>
        <fullName evidence="3">Three-Cys-motif partner protein TcmP</fullName>
    </recommendedName>
</protein>
<reference evidence="1 2" key="1">
    <citation type="journal article" date="2017" name="Front. Microbiol.">
        <title>New Insights into the Diversity of the Genus Faecalibacterium.</title>
        <authorList>
            <person name="Benevides L."/>
            <person name="Burman S."/>
            <person name="Martin R."/>
            <person name="Robert V."/>
            <person name="Thomas M."/>
            <person name="Miquel S."/>
            <person name="Chain F."/>
            <person name="Sokol H."/>
            <person name="Bermudez-Humaran L.G."/>
            <person name="Morrison M."/>
            <person name="Langella P."/>
            <person name="Azevedo V.A."/>
            <person name="Chatel J.M."/>
            <person name="Soares S."/>
        </authorList>
    </citation>
    <scope>NUCLEOTIDE SEQUENCE [LARGE SCALE GENOMIC DNA]</scope>
    <source>
        <strain evidence="2">CNCM I-4540</strain>
    </source>
</reference>
<evidence type="ECO:0000313" key="1">
    <source>
        <dbReference type="EMBL" id="PDX59118.1"/>
    </source>
</evidence>
<name>A0A2A6ZCQ0_9FIRM</name>
<accession>A0A2A6ZCQ0</accession>
<dbReference type="EMBL" id="NMTQ01000020">
    <property type="protein sequence ID" value="PDX59118.1"/>
    <property type="molecule type" value="Genomic_DNA"/>
</dbReference>
<evidence type="ECO:0000313" key="2">
    <source>
        <dbReference type="Proteomes" id="UP000220752"/>
    </source>
</evidence>
<dbReference type="Proteomes" id="UP000220752">
    <property type="component" value="Unassembled WGS sequence"/>
</dbReference>
<dbReference type="NCBIfam" id="TIGR04474">
    <property type="entry name" value="tcm_partner"/>
    <property type="match status" value="1"/>
</dbReference>
<dbReference type="AlphaFoldDB" id="A0A2A6ZCQ0"/>
<evidence type="ECO:0008006" key="3">
    <source>
        <dbReference type="Google" id="ProtNLM"/>
    </source>
</evidence>
<comment type="caution">
    <text evidence="1">The sequence shown here is derived from an EMBL/GenBank/DDBJ whole genome shotgun (WGS) entry which is preliminary data.</text>
</comment>
<organism evidence="1 2">
    <name type="scientific">Faecalibacterium langellae</name>
    <dbReference type="NCBI Taxonomy" id="3435293"/>
    <lineage>
        <taxon>Bacteria</taxon>
        <taxon>Bacillati</taxon>
        <taxon>Bacillota</taxon>
        <taxon>Clostridia</taxon>
        <taxon>Eubacteriales</taxon>
        <taxon>Oscillospiraceae</taxon>
        <taxon>Faecalibacterium</taxon>
    </lineage>
</organism>
<dbReference type="InterPro" id="IPR031009">
    <property type="entry name" value="Tcm_partner"/>
</dbReference>
<gene>
    <name evidence="1" type="ORF">CGS46_03885</name>
</gene>
<proteinExistence type="predicted"/>